<accession>A0ABT1QC82</accession>
<keyword evidence="3" id="KW-1185">Reference proteome</keyword>
<dbReference type="EMBL" id="JANFQF010000008">
    <property type="protein sequence ID" value="MCQ4119889.1"/>
    <property type="molecule type" value="Genomic_DNA"/>
</dbReference>
<evidence type="ECO:0000313" key="2">
    <source>
        <dbReference type="EMBL" id="MCQ4119889.1"/>
    </source>
</evidence>
<sequence>MAILDNGGTEPWSIANHLSADLWLVLARANSKKGKEPKDHPAREKQMKKRTAKKASTKRTAYERAKARNARRIAGTKT</sequence>
<feature type="region of interest" description="Disordered" evidence="1">
    <location>
        <begin position="31"/>
        <end position="78"/>
    </location>
</feature>
<feature type="compositionally biased region" description="Basic residues" evidence="1">
    <location>
        <begin position="46"/>
        <end position="57"/>
    </location>
</feature>
<proteinExistence type="predicted"/>
<organism evidence="2 3">
    <name type="scientific">Rhodococcus tibetensis</name>
    <dbReference type="NCBI Taxonomy" id="2965064"/>
    <lineage>
        <taxon>Bacteria</taxon>
        <taxon>Bacillati</taxon>
        <taxon>Actinomycetota</taxon>
        <taxon>Actinomycetes</taxon>
        <taxon>Mycobacteriales</taxon>
        <taxon>Nocardiaceae</taxon>
        <taxon>Rhodococcus</taxon>
    </lineage>
</organism>
<gene>
    <name evidence="2" type="ORF">NOF53_12020</name>
</gene>
<evidence type="ECO:0000313" key="3">
    <source>
        <dbReference type="Proteomes" id="UP001524501"/>
    </source>
</evidence>
<reference evidence="2 3" key="1">
    <citation type="submission" date="2022-07" db="EMBL/GenBank/DDBJ databases">
        <title>Degradation activity of malathion, p-nitrophenol and potential low-temperature adaptation strategy of Rhodococcus sp. FXJ9.536.</title>
        <authorList>
            <person name="Huang J."/>
            <person name="Huang Y."/>
        </authorList>
    </citation>
    <scope>NUCLEOTIDE SEQUENCE [LARGE SCALE GENOMIC DNA]</scope>
    <source>
        <strain evidence="2 3">FXJ9.536</strain>
    </source>
</reference>
<feature type="compositionally biased region" description="Basic and acidic residues" evidence="1">
    <location>
        <begin position="33"/>
        <end position="45"/>
    </location>
</feature>
<evidence type="ECO:0000256" key="1">
    <source>
        <dbReference type="SAM" id="MobiDB-lite"/>
    </source>
</evidence>
<dbReference type="RefSeq" id="WP_255968458.1">
    <property type="nucleotide sequence ID" value="NZ_JANFQF010000008.1"/>
</dbReference>
<comment type="caution">
    <text evidence="2">The sequence shown here is derived from an EMBL/GenBank/DDBJ whole genome shotgun (WGS) entry which is preliminary data.</text>
</comment>
<dbReference type="Proteomes" id="UP001524501">
    <property type="component" value="Unassembled WGS sequence"/>
</dbReference>
<name>A0ABT1QC82_9NOCA</name>
<protein>
    <submittedName>
        <fullName evidence="2">Uncharacterized protein</fullName>
    </submittedName>
</protein>